<sequence>MKRSLGAKPLLFPTPVLVVGTYDDQGRPNAMTAAWGGICCSKPPCVTVSLRKATYTYASLMARKAYTLHVTDEPHLTASDFLGMASGRDGDKLGTLGLTTVRSELVDAPIIQEYPLVLECKIVHVHDLGLHTMFVGEVQDIKADARVLDEKGHLLLDALKPLGFMPEVRTYHGMGPALGRAFDAGKLHMPKKAE</sequence>
<evidence type="ECO:0000313" key="5">
    <source>
        <dbReference type="EMBL" id="AAW67947.1"/>
    </source>
</evidence>
<dbReference type="InterPro" id="IPR012349">
    <property type="entry name" value="Split_barrel_FMN-bd"/>
</dbReference>
<feature type="domain" description="Flavin reductase like" evidence="4">
    <location>
        <begin position="10"/>
        <end position="154"/>
    </location>
</feature>
<evidence type="ECO:0000256" key="3">
    <source>
        <dbReference type="ARBA" id="ARBA00038054"/>
    </source>
</evidence>
<dbReference type="EMBL" id="AY702971">
    <property type="protein sequence ID" value="AAW67947.1"/>
    <property type="molecule type" value="Genomic_DNA"/>
</dbReference>
<dbReference type="AlphaFoldDB" id="Q4VR71"/>
<dbReference type="OMA" id="WGIGEHL"/>
<dbReference type="PANTHER" id="PTHR43567:SF1">
    <property type="entry name" value="FLAVOREDOXIN"/>
    <property type="match status" value="1"/>
</dbReference>
<dbReference type="SMR" id="Q4VR71"/>
<evidence type="ECO:0000256" key="1">
    <source>
        <dbReference type="ARBA" id="ARBA00001917"/>
    </source>
</evidence>
<dbReference type="Gene3D" id="2.30.110.10">
    <property type="entry name" value="Electron Transport, Fmn-binding Protein, Chain A"/>
    <property type="match status" value="1"/>
</dbReference>
<dbReference type="InterPro" id="IPR052174">
    <property type="entry name" value="Flavoredoxin"/>
</dbReference>
<reference evidence="5" key="1">
    <citation type="journal article" date="2005" name="DNA Seq.">
        <title>Characterisation of the 11 Kb DNA region adjacent to the gene encoding Desulfovibrio gigas flavoredoxin.</title>
        <authorList>
            <person name="Broco M."/>
            <person name="Marques A."/>
            <person name="Oliveira S."/>
            <person name="Rodrigues-Pousada C."/>
        </authorList>
    </citation>
    <scope>NUCLEOTIDE SEQUENCE</scope>
</reference>
<dbReference type="InterPro" id="IPR002563">
    <property type="entry name" value="Flavin_Rdtase-like_dom"/>
</dbReference>
<comment type="similarity">
    <text evidence="3">Belongs to the flavoredoxin family.</text>
</comment>
<comment type="cofactor">
    <cofactor evidence="1">
        <name>FMN</name>
        <dbReference type="ChEBI" id="CHEBI:58210"/>
    </cofactor>
</comment>
<keyword evidence="2" id="KW-0285">Flavoprotein</keyword>
<protein>
    <submittedName>
        <fullName evidence="5">Flavoredoxin</fullName>
    </submittedName>
</protein>
<dbReference type="SMART" id="SM00903">
    <property type="entry name" value="Flavin_Reduct"/>
    <property type="match status" value="1"/>
</dbReference>
<dbReference type="Pfam" id="PF01613">
    <property type="entry name" value="Flavin_Reduct"/>
    <property type="match status" value="1"/>
</dbReference>
<accession>Q4VR71</accession>
<dbReference type="GO" id="GO:0016646">
    <property type="term" value="F:oxidoreductase activity, acting on the CH-NH group of donors, NAD or NADP as acceptor"/>
    <property type="evidence" value="ECO:0007669"/>
    <property type="project" value="UniProtKB-ARBA"/>
</dbReference>
<evidence type="ECO:0000259" key="4">
    <source>
        <dbReference type="SMART" id="SM00903"/>
    </source>
</evidence>
<gene>
    <name evidence="5" type="primary">flr</name>
</gene>
<name>Q4VR71_MEGGA</name>
<dbReference type="SUPFAM" id="SSF50475">
    <property type="entry name" value="FMN-binding split barrel"/>
    <property type="match status" value="1"/>
</dbReference>
<evidence type="ECO:0000256" key="2">
    <source>
        <dbReference type="ARBA" id="ARBA00022630"/>
    </source>
</evidence>
<dbReference type="PANTHER" id="PTHR43567">
    <property type="entry name" value="FLAVOREDOXIN-RELATED-RELATED"/>
    <property type="match status" value="1"/>
</dbReference>
<proteinExistence type="inferred from homology"/>
<dbReference type="GO" id="GO:0010181">
    <property type="term" value="F:FMN binding"/>
    <property type="evidence" value="ECO:0007669"/>
    <property type="project" value="InterPro"/>
</dbReference>
<organism evidence="5">
    <name type="scientific">Megalodesulfovibrio gigas</name>
    <name type="common">Desulfovibrio gigas</name>
    <dbReference type="NCBI Taxonomy" id="879"/>
    <lineage>
        <taxon>Bacteria</taxon>
        <taxon>Pseudomonadati</taxon>
        <taxon>Thermodesulfobacteriota</taxon>
        <taxon>Desulfovibrionia</taxon>
        <taxon>Desulfovibrionales</taxon>
        <taxon>Desulfovibrionaceae</taxon>
        <taxon>Megalodesulfovibrio</taxon>
    </lineage>
</organism>